<organism evidence="2 3">
    <name type="scientific">Comamonas guangdongensis</name>
    <dbReference type="NCBI Taxonomy" id="510515"/>
    <lineage>
        <taxon>Bacteria</taxon>
        <taxon>Pseudomonadati</taxon>
        <taxon>Pseudomonadota</taxon>
        <taxon>Betaproteobacteria</taxon>
        <taxon>Burkholderiales</taxon>
        <taxon>Comamonadaceae</taxon>
        <taxon>Comamonas</taxon>
    </lineage>
</organism>
<proteinExistence type="predicted"/>
<feature type="domain" description="Cupin type-2" evidence="1">
    <location>
        <begin position="39"/>
        <end position="104"/>
    </location>
</feature>
<protein>
    <submittedName>
        <fullName evidence="2">Cupin domain-containing protein</fullName>
    </submittedName>
</protein>
<dbReference type="PANTHER" id="PTHR37694">
    <property type="entry name" value="SLR8022 PROTEIN"/>
    <property type="match status" value="1"/>
</dbReference>
<dbReference type="InterPro" id="IPR013096">
    <property type="entry name" value="Cupin_2"/>
</dbReference>
<dbReference type="SUPFAM" id="SSF51182">
    <property type="entry name" value="RmlC-like cupins"/>
    <property type="match status" value="1"/>
</dbReference>
<dbReference type="EMBL" id="JBFYGN010000012">
    <property type="protein sequence ID" value="MEX8193645.1"/>
    <property type="molecule type" value="Genomic_DNA"/>
</dbReference>
<comment type="caution">
    <text evidence="2">The sequence shown here is derived from an EMBL/GenBank/DDBJ whole genome shotgun (WGS) entry which is preliminary data.</text>
</comment>
<accession>A0ABV3ZVS7</accession>
<dbReference type="Gene3D" id="2.60.120.10">
    <property type="entry name" value="Jelly Rolls"/>
    <property type="match status" value="1"/>
</dbReference>
<evidence type="ECO:0000313" key="3">
    <source>
        <dbReference type="Proteomes" id="UP001561046"/>
    </source>
</evidence>
<name>A0ABV3ZVS7_9BURK</name>
<dbReference type="Pfam" id="PF07883">
    <property type="entry name" value="Cupin_2"/>
    <property type="match status" value="1"/>
</dbReference>
<gene>
    <name evidence="2" type="ORF">AB6724_12445</name>
</gene>
<reference evidence="2 3" key="1">
    <citation type="journal article" date="2013" name="Int. J. Syst. Evol. Microbiol.">
        <title>Comamonas guangdongensis sp. nov., isolated from subterranean forest sediment, and emended description of the genus Comamonas.</title>
        <authorList>
            <person name="Zhang J."/>
            <person name="Wang Y."/>
            <person name="Zhou S."/>
            <person name="Wu C."/>
            <person name="He J."/>
            <person name="Li F."/>
        </authorList>
    </citation>
    <scope>NUCLEOTIDE SEQUENCE [LARGE SCALE GENOMIC DNA]</scope>
    <source>
        <strain evidence="2 3">CCTCC AB2011133</strain>
    </source>
</reference>
<dbReference type="PANTHER" id="PTHR37694:SF1">
    <property type="entry name" value="SLR8022 PROTEIN"/>
    <property type="match status" value="1"/>
</dbReference>
<keyword evidence="3" id="KW-1185">Reference proteome</keyword>
<evidence type="ECO:0000259" key="1">
    <source>
        <dbReference type="Pfam" id="PF07883"/>
    </source>
</evidence>
<dbReference type="RefSeq" id="WP_369338839.1">
    <property type="nucleotide sequence ID" value="NZ_JBFYGN010000012.1"/>
</dbReference>
<dbReference type="InterPro" id="IPR014710">
    <property type="entry name" value="RmlC-like_jellyroll"/>
</dbReference>
<sequence length="110" mass="11845">MALLHASPAEAIDVTPYGARLGSARTYALFKADDMEVIRVVLHAGQSLPPHHVPGSVSLHCLEGCFEVLLGQSVRQLERGQLMHIPPNMPHAVRAIEDSSALVTIVLCQS</sequence>
<dbReference type="CDD" id="cd02230">
    <property type="entry name" value="cupin_HP0902-like"/>
    <property type="match status" value="1"/>
</dbReference>
<evidence type="ECO:0000313" key="2">
    <source>
        <dbReference type="EMBL" id="MEX8193645.1"/>
    </source>
</evidence>
<dbReference type="InterPro" id="IPR011051">
    <property type="entry name" value="RmlC_Cupin_sf"/>
</dbReference>
<dbReference type="Proteomes" id="UP001561046">
    <property type="component" value="Unassembled WGS sequence"/>
</dbReference>